<dbReference type="OrthoDB" id="9790390at2"/>
<dbReference type="InterPro" id="IPR005746">
    <property type="entry name" value="Thioredoxin"/>
</dbReference>
<dbReference type="GO" id="GO:0005737">
    <property type="term" value="C:cytoplasm"/>
    <property type="evidence" value="ECO:0007669"/>
    <property type="project" value="TreeGrafter"/>
</dbReference>
<gene>
    <name evidence="8" type="primary">trxA</name>
    <name evidence="8" type="ORF">DN745_01880</name>
</gene>
<dbReference type="PROSITE" id="PS00194">
    <property type="entry name" value="THIOREDOXIN_1"/>
    <property type="match status" value="1"/>
</dbReference>
<evidence type="ECO:0000313" key="8">
    <source>
        <dbReference type="EMBL" id="AWV88149.1"/>
    </source>
</evidence>
<reference evidence="8 9" key="1">
    <citation type="submission" date="2018-06" db="EMBL/GenBank/DDBJ databases">
        <title>Lujinxingia sediminis gen. nov. sp. nov., a new facultative anaerobic member of the class Deltaproteobacteria, and proposal of Lujinxingaceae fam. nov.</title>
        <authorList>
            <person name="Guo L.-Y."/>
            <person name="Li C.-M."/>
            <person name="Wang S."/>
            <person name="Du Z.-J."/>
        </authorList>
    </citation>
    <scope>NUCLEOTIDE SEQUENCE [LARGE SCALE GENOMIC DNA]</scope>
    <source>
        <strain evidence="8 9">FA350</strain>
    </source>
</reference>
<dbReference type="PIRSF" id="PIRSF000077">
    <property type="entry name" value="Thioredoxin"/>
    <property type="match status" value="1"/>
</dbReference>
<dbReference type="PANTHER" id="PTHR45663">
    <property type="entry name" value="GEO12009P1"/>
    <property type="match status" value="1"/>
</dbReference>
<organism evidence="8 9">
    <name type="scientific">Bradymonas sediminis</name>
    <dbReference type="NCBI Taxonomy" id="1548548"/>
    <lineage>
        <taxon>Bacteria</taxon>
        <taxon>Deltaproteobacteria</taxon>
        <taxon>Bradymonadales</taxon>
        <taxon>Bradymonadaceae</taxon>
        <taxon>Bradymonas</taxon>
    </lineage>
</organism>
<comment type="similarity">
    <text evidence="1 7">Belongs to the thioredoxin family.</text>
</comment>
<sequence length="108" mass="11648">MSVFEITAANFKEEVEESELPVIVDLWAPWCGPCKTLGPVLDKLAAEYEGKVRVGKVNVDQQPDIARAFNVSSIPMLVALKGADVTGHQIGFNGESAVRALFDKASES</sequence>
<protein>
    <recommendedName>
        <fullName evidence="6 7">Thioredoxin</fullName>
    </recommendedName>
</protein>
<keyword evidence="2" id="KW-0813">Transport</keyword>
<dbReference type="EMBL" id="CP030032">
    <property type="protein sequence ID" value="AWV88149.1"/>
    <property type="molecule type" value="Genomic_DNA"/>
</dbReference>
<dbReference type="SUPFAM" id="SSF52833">
    <property type="entry name" value="Thioredoxin-like"/>
    <property type="match status" value="1"/>
</dbReference>
<dbReference type="KEGG" id="bsed:DN745_01880"/>
<evidence type="ECO:0000256" key="3">
    <source>
        <dbReference type="ARBA" id="ARBA00022982"/>
    </source>
</evidence>
<name>A0A2Z4FGT2_9DELT</name>
<evidence type="ECO:0000256" key="6">
    <source>
        <dbReference type="NCBIfam" id="TIGR01068"/>
    </source>
</evidence>
<dbReference type="CDD" id="cd02947">
    <property type="entry name" value="TRX_family"/>
    <property type="match status" value="1"/>
</dbReference>
<dbReference type="Gene3D" id="3.40.30.10">
    <property type="entry name" value="Glutaredoxin"/>
    <property type="match status" value="1"/>
</dbReference>
<dbReference type="AlphaFoldDB" id="A0A2Z4FGT2"/>
<dbReference type="Pfam" id="PF00085">
    <property type="entry name" value="Thioredoxin"/>
    <property type="match status" value="1"/>
</dbReference>
<dbReference type="Proteomes" id="UP000249799">
    <property type="component" value="Chromosome"/>
</dbReference>
<evidence type="ECO:0000256" key="4">
    <source>
        <dbReference type="ARBA" id="ARBA00023157"/>
    </source>
</evidence>
<dbReference type="InterPro" id="IPR036249">
    <property type="entry name" value="Thioredoxin-like_sf"/>
</dbReference>
<evidence type="ECO:0000313" key="9">
    <source>
        <dbReference type="Proteomes" id="UP000249799"/>
    </source>
</evidence>
<dbReference type="PROSITE" id="PS51352">
    <property type="entry name" value="THIOREDOXIN_2"/>
    <property type="match status" value="1"/>
</dbReference>
<dbReference type="RefSeq" id="WP_111331638.1">
    <property type="nucleotide sequence ID" value="NZ_CP030032.1"/>
</dbReference>
<dbReference type="PRINTS" id="PR00421">
    <property type="entry name" value="THIOREDOXIN"/>
</dbReference>
<evidence type="ECO:0000256" key="1">
    <source>
        <dbReference type="ARBA" id="ARBA00008987"/>
    </source>
</evidence>
<evidence type="ECO:0000256" key="7">
    <source>
        <dbReference type="PIRNR" id="PIRNR000077"/>
    </source>
</evidence>
<keyword evidence="4" id="KW-1015">Disulfide bond</keyword>
<dbReference type="InterPro" id="IPR017937">
    <property type="entry name" value="Thioredoxin_CS"/>
</dbReference>
<evidence type="ECO:0000256" key="2">
    <source>
        <dbReference type="ARBA" id="ARBA00022448"/>
    </source>
</evidence>
<accession>A0A2Z4FGT2</accession>
<evidence type="ECO:0000256" key="5">
    <source>
        <dbReference type="ARBA" id="ARBA00023284"/>
    </source>
</evidence>
<keyword evidence="3" id="KW-0249">Electron transport</keyword>
<keyword evidence="9" id="KW-1185">Reference proteome</keyword>
<dbReference type="NCBIfam" id="TIGR01068">
    <property type="entry name" value="thioredoxin"/>
    <property type="match status" value="1"/>
</dbReference>
<dbReference type="InterPro" id="IPR013766">
    <property type="entry name" value="Thioredoxin_domain"/>
</dbReference>
<proteinExistence type="inferred from homology"/>
<dbReference type="GO" id="GO:0015035">
    <property type="term" value="F:protein-disulfide reductase activity"/>
    <property type="evidence" value="ECO:0007669"/>
    <property type="project" value="UniProtKB-UniRule"/>
</dbReference>
<keyword evidence="5" id="KW-0676">Redox-active center</keyword>
<dbReference type="FunFam" id="3.40.30.10:FF:000001">
    <property type="entry name" value="Thioredoxin"/>
    <property type="match status" value="1"/>
</dbReference>
<dbReference type="PANTHER" id="PTHR45663:SF11">
    <property type="entry name" value="GEO12009P1"/>
    <property type="match status" value="1"/>
</dbReference>